<accession>K1SNN1</accession>
<feature type="transmembrane region" description="Helical" evidence="1">
    <location>
        <begin position="70"/>
        <end position="87"/>
    </location>
</feature>
<sequence length="140" mass="16665">MKKENKEKETIIKLYRDNISEIIWTHKIQATILDDLKRKNKIYKICKELIIGLSSFVSVLFLYYQKYTGALISSAVSTISIILDNVINFSNFDNRIRITNDNVNNLWYMKKILSMNMEYLENDIIDWKLAKDKLEENLEY</sequence>
<dbReference type="InterPro" id="IPR040811">
    <property type="entry name" value="SLATT_4"/>
</dbReference>
<dbReference type="EMBL" id="AJWZ01010285">
    <property type="protein sequence ID" value="EKC48906.1"/>
    <property type="molecule type" value="Genomic_DNA"/>
</dbReference>
<organism evidence="3">
    <name type="scientific">human gut metagenome</name>
    <dbReference type="NCBI Taxonomy" id="408170"/>
    <lineage>
        <taxon>unclassified sequences</taxon>
        <taxon>metagenomes</taxon>
        <taxon>organismal metagenomes</taxon>
    </lineage>
</organism>
<reference evidence="3" key="1">
    <citation type="journal article" date="2013" name="Environ. Microbiol.">
        <title>Microbiota from the distal guts of lean and obese adolescents exhibit partial functional redundancy besides clear differences in community structure.</title>
        <authorList>
            <person name="Ferrer M."/>
            <person name="Ruiz A."/>
            <person name="Lanza F."/>
            <person name="Haange S.B."/>
            <person name="Oberbach A."/>
            <person name="Till H."/>
            <person name="Bargiela R."/>
            <person name="Campoy C."/>
            <person name="Segura M.T."/>
            <person name="Richter M."/>
            <person name="von Bergen M."/>
            <person name="Seifert J."/>
            <person name="Suarez A."/>
        </authorList>
    </citation>
    <scope>NUCLEOTIDE SEQUENCE</scope>
</reference>
<dbReference type="AlphaFoldDB" id="K1SNN1"/>
<name>K1SNN1_9ZZZZ</name>
<feature type="domain" description="SMODS and SLOG-associating 2TM effector" evidence="2">
    <location>
        <begin position="16"/>
        <end position="115"/>
    </location>
</feature>
<dbReference type="Pfam" id="PF18186">
    <property type="entry name" value="SLATT_4"/>
    <property type="match status" value="1"/>
</dbReference>
<keyword evidence="1" id="KW-0812">Transmembrane</keyword>
<comment type="caution">
    <text evidence="3">The sequence shown here is derived from an EMBL/GenBank/DDBJ whole genome shotgun (WGS) entry which is preliminary data.</text>
</comment>
<gene>
    <name evidence="3" type="ORF">OBE_14923</name>
</gene>
<keyword evidence="1" id="KW-0472">Membrane</keyword>
<evidence type="ECO:0000256" key="1">
    <source>
        <dbReference type="SAM" id="Phobius"/>
    </source>
</evidence>
<evidence type="ECO:0000259" key="2">
    <source>
        <dbReference type="Pfam" id="PF18186"/>
    </source>
</evidence>
<evidence type="ECO:0000313" key="3">
    <source>
        <dbReference type="EMBL" id="EKC48906.1"/>
    </source>
</evidence>
<keyword evidence="1" id="KW-1133">Transmembrane helix</keyword>
<protein>
    <submittedName>
        <fullName evidence="3">Membrane protein</fullName>
    </submittedName>
</protein>
<feature type="transmembrane region" description="Helical" evidence="1">
    <location>
        <begin position="45"/>
        <end position="64"/>
    </location>
</feature>
<proteinExistence type="predicted"/>